<dbReference type="EMBL" id="DPXL01000031">
    <property type="protein sequence ID" value="HCM30615.1"/>
    <property type="molecule type" value="Genomic_DNA"/>
</dbReference>
<sequence>MAIKPETRSALDRQQNELRQSSVAILTDSCLSRAELGTSHIIGQESAQLALGFNEALAQQLKEVSVNTTVKSAPFICGFMPKKQIIGYDIRLHPKDKRQEINQFPVLNALNHTTPNLSQQDTLLRLFEKLNKTTVSPNQNTFQPVNLDLSAEDLSTLKTFTQADKMFVVNISGAQPSFGRKFSQATLSAGVSLATMGAGAGLIYYSMPVEGQRYALNLIDLSKNQIVWHQQNNFAGKLYKVEKVDFVAPNFLDPLFPATVAKK</sequence>
<dbReference type="Proteomes" id="UP000262257">
    <property type="component" value="Unassembled WGS sequence"/>
</dbReference>
<comment type="caution">
    <text evidence="1">The sequence shown here is derived from an EMBL/GenBank/DDBJ whole genome shotgun (WGS) entry which is preliminary data.</text>
</comment>
<reference evidence="1 2" key="1">
    <citation type="journal article" date="2018" name="Nat. Biotechnol.">
        <title>A standardized bacterial taxonomy based on genome phylogeny substantially revises the tree of life.</title>
        <authorList>
            <person name="Parks D.H."/>
            <person name="Chuvochina M."/>
            <person name="Waite D.W."/>
            <person name="Rinke C."/>
            <person name="Skarshewski A."/>
            <person name="Chaumeil P.A."/>
            <person name="Hugenholtz P."/>
        </authorList>
    </citation>
    <scope>NUCLEOTIDE SEQUENCE [LARGE SCALE GENOMIC DNA]</scope>
    <source>
        <strain evidence="1">UBA10045</strain>
    </source>
</reference>
<proteinExistence type="predicted"/>
<gene>
    <name evidence="1" type="ORF">DIC32_02245</name>
</gene>
<evidence type="ECO:0000313" key="2">
    <source>
        <dbReference type="Proteomes" id="UP000262257"/>
    </source>
</evidence>
<dbReference type="AlphaFoldDB" id="A0A3D3FYD3"/>
<name>A0A3D3FYD3_ACIRA</name>
<protein>
    <submittedName>
        <fullName evidence="1">Uncharacterized protein</fullName>
    </submittedName>
</protein>
<evidence type="ECO:0000313" key="1">
    <source>
        <dbReference type="EMBL" id="HCM30615.1"/>
    </source>
</evidence>
<organism evidence="1 2">
    <name type="scientific">Acinetobacter radioresistens</name>
    <dbReference type="NCBI Taxonomy" id="40216"/>
    <lineage>
        <taxon>Bacteria</taxon>
        <taxon>Pseudomonadati</taxon>
        <taxon>Pseudomonadota</taxon>
        <taxon>Gammaproteobacteria</taxon>
        <taxon>Moraxellales</taxon>
        <taxon>Moraxellaceae</taxon>
        <taxon>Acinetobacter</taxon>
    </lineage>
</organism>
<accession>A0A3D3FYD3</accession>
<dbReference type="KEGG" id="arj:DOM24_01085"/>